<accession>A0A3A1Y1Y1</accession>
<reference evidence="1 2" key="1">
    <citation type="submission" date="2017-08" db="EMBL/GenBank/DDBJ databases">
        <title>Reclassification of Bisgaard taxon 37 and 44.</title>
        <authorList>
            <person name="Christensen H."/>
        </authorList>
    </citation>
    <scope>NUCLEOTIDE SEQUENCE [LARGE SCALE GENOMIC DNA]</scope>
    <source>
        <strain evidence="1 2">B96_3</strain>
    </source>
</reference>
<evidence type="ECO:0000313" key="1">
    <source>
        <dbReference type="EMBL" id="RIY32243.1"/>
    </source>
</evidence>
<dbReference type="EMBL" id="NRHC01000064">
    <property type="protein sequence ID" value="RIY32243.1"/>
    <property type="molecule type" value="Genomic_DNA"/>
</dbReference>
<dbReference type="AlphaFoldDB" id="A0A3A1Y1Y1"/>
<keyword evidence="2" id="KW-1185">Reference proteome</keyword>
<proteinExistence type="predicted"/>
<comment type="caution">
    <text evidence="1">The sequence shown here is derived from an EMBL/GenBank/DDBJ whole genome shotgun (WGS) entry which is preliminary data.</text>
</comment>
<gene>
    <name evidence="1" type="ORF">CKF54_05245</name>
</gene>
<dbReference type="OrthoDB" id="5678512at2"/>
<dbReference type="Proteomes" id="UP000265691">
    <property type="component" value="Unassembled WGS sequence"/>
</dbReference>
<evidence type="ECO:0000313" key="2">
    <source>
        <dbReference type="Proteomes" id="UP000265691"/>
    </source>
</evidence>
<protein>
    <submittedName>
        <fullName evidence="1">Uncharacterized protein</fullName>
    </submittedName>
</protein>
<sequence length="151" mass="17618">MAEIETKPRRRKRRKSNLPDPIKLANNYIEVLIAKLAIKKKRRIKILSLYPQIDERTENTFAAEKVDGLLGKQLDTWYDSADLIVKSEGAVKSIYYERIKQLKVFTYNLNTKVNYLTHDPKSPLRSFYERENIKNAEKVAGFTNSVTNKKI</sequence>
<name>A0A3A1Y1Y1_9GAMM</name>
<dbReference type="RefSeq" id="WP_119525313.1">
    <property type="nucleotide sequence ID" value="NZ_NRHC01000064.1"/>
</dbReference>
<organism evidence="1 2">
    <name type="scientific">Psittacicella hinzii</name>
    <dbReference type="NCBI Taxonomy" id="2028575"/>
    <lineage>
        <taxon>Bacteria</taxon>
        <taxon>Pseudomonadati</taxon>
        <taxon>Pseudomonadota</taxon>
        <taxon>Gammaproteobacteria</taxon>
        <taxon>Pasteurellales</taxon>
        <taxon>Psittacicellaceae</taxon>
        <taxon>Psittacicella</taxon>
    </lineage>
</organism>